<comment type="similarity">
    <text evidence="1">Belongs to the metallo-dependent hydrolases superfamily.</text>
</comment>
<feature type="domain" description="Amidohydrolase-related" evidence="2">
    <location>
        <begin position="35"/>
        <end position="343"/>
    </location>
</feature>
<dbReference type="Proteomes" id="UP001191082">
    <property type="component" value="Unassembled WGS sequence"/>
</dbReference>
<evidence type="ECO:0000256" key="1">
    <source>
        <dbReference type="ARBA" id="ARBA00038310"/>
    </source>
</evidence>
<accession>A0ABY2XBN7</accession>
<organism evidence="3 4">
    <name type="scientific">Arenibacterium halophilum</name>
    <dbReference type="NCBI Taxonomy" id="2583821"/>
    <lineage>
        <taxon>Bacteria</taxon>
        <taxon>Pseudomonadati</taxon>
        <taxon>Pseudomonadota</taxon>
        <taxon>Alphaproteobacteria</taxon>
        <taxon>Rhodobacterales</taxon>
        <taxon>Paracoccaceae</taxon>
        <taxon>Arenibacterium</taxon>
    </lineage>
</organism>
<dbReference type="Pfam" id="PF04909">
    <property type="entry name" value="Amidohydro_2"/>
    <property type="match status" value="1"/>
</dbReference>
<dbReference type="InterPro" id="IPR052350">
    <property type="entry name" value="Metallo-dep_Lactonases"/>
</dbReference>
<dbReference type="RefSeq" id="WP_138864005.1">
    <property type="nucleotide sequence ID" value="NZ_VCPC01000002.1"/>
</dbReference>
<dbReference type="Gene3D" id="3.20.20.140">
    <property type="entry name" value="Metal-dependent hydrolases"/>
    <property type="match status" value="1"/>
</dbReference>
<dbReference type="PANTHER" id="PTHR43569:SF1">
    <property type="entry name" value="BLL3371 PROTEIN"/>
    <property type="match status" value="1"/>
</dbReference>
<gene>
    <name evidence="3" type="ORF">FGK64_11950</name>
</gene>
<proteinExistence type="inferred from homology"/>
<dbReference type="EMBL" id="VCPC01000002">
    <property type="protein sequence ID" value="TMV13450.1"/>
    <property type="molecule type" value="Genomic_DNA"/>
</dbReference>
<protein>
    <submittedName>
        <fullName evidence="3">Amidohydrolase</fullName>
    </submittedName>
</protein>
<evidence type="ECO:0000259" key="2">
    <source>
        <dbReference type="Pfam" id="PF04909"/>
    </source>
</evidence>
<sequence>MSGGRYPRWVPGIELREDWLALTREEIIDPDREIVDPHHHLWTHGTSEAPAIYELPEFARDTGSGHKVVQTVYIECRARWDLDAPAHLQSVAETAYVASLTAPEAAPIAGIIAHVDLTLPLDLLDEALDAHTASGQGRLVGIRHSGACDREPDSLMIPGRGAPGLYANPDFRRGVARLGARGLAYDTWHYHHQNRDFLDLARALPETVMILDHFGTPLGVGRFAEQRDEIQSAWREDMADLAQCPNLRAKLGGLNMPDNGWGWEKNETPPSSDDLLKAQGDWYHHTIDCFGPSRCMFESNFPVDRTSVDYHVLWNFFKKLAHPFDEEEKNALFADTARATYGLPDSSF</sequence>
<comment type="caution">
    <text evidence="3">The sequence shown here is derived from an EMBL/GenBank/DDBJ whole genome shotgun (WGS) entry which is preliminary data.</text>
</comment>
<dbReference type="InterPro" id="IPR032466">
    <property type="entry name" value="Metal_Hydrolase"/>
</dbReference>
<keyword evidence="4" id="KW-1185">Reference proteome</keyword>
<evidence type="ECO:0000313" key="4">
    <source>
        <dbReference type="Proteomes" id="UP001191082"/>
    </source>
</evidence>
<evidence type="ECO:0000313" key="3">
    <source>
        <dbReference type="EMBL" id="TMV13450.1"/>
    </source>
</evidence>
<dbReference type="SUPFAM" id="SSF51556">
    <property type="entry name" value="Metallo-dependent hydrolases"/>
    <property type="match status" value="1"/>
</dbReference>
<reference evidence="3 4" key="1">
    <citation type="submission" date="2019-05" db="EMBL/GenBank/DDBJ databases">
        <title>Marivita sp. nov. isolated from sea sediment.</title>
        <authorList>
            <person name="Kim W."/>
        </authorList>
    </citation>
    <scope>NUCLEOTIDE SEQUENCE [LARGE SCALE GENOMIC DNA]</scope>
    <source>
        <strain evidence="3 4">CAU 1492</strain>
    </source>
</reference>
<dbReference type="PANTHER" id="PTHR43569">
    <property type="entry name" value="AMIDOHYDROLASE"/>
    <property type="match status" value="1"/>
</dbReference>
<dbReference type="InterPro" id="IPR006680">
    <property type="entry name" value="Amidohydro-rel"/>
</dbReference>
<name>A0ABY2XBN7_9RHOB</name>